<dbReference type="RefSeq" id="XP_025405468.1">
    <property type="nucleotide sequence ID" value="XM_025549683.1"/>
</dbReference>
<keyword evidence="4" id="KW-0540">Nuclease</keyword>
<evidence type="ECO:0000256" key="7">
    <source>
        <dbReference type="ARBA" id="ARBA00023242"/>
    </source>
</evidence>
<evidence type="ECO:0000256" key="4">
    <source>
        <dbReference type="ARBA" id="ARBA00022722"/>
    </source>
</evidence>
<keyword evidence="7" id="KW-0539">Nucleus</keyword>
<dbReference type="InterPro" id="IPR027806">
    <property type="entry name" value="HARBI1_dom"/>
</dbReference>
<evidence type="ECO:0000256" key="2">
    <source>
        <dbReference type="ARBA" id="ARBA00004123"/>
    </source>
</evidence>
<evidence type="ECO:0000259" key="8">
    <source>
        <dbReference type="Pfam" id="PF13359"/>
    </source>
</evidence>
<dbReference type="GO" id="GO:0016787">
    <property type="term" value="F:hydrolase activity"/>
    <property type="evidence" value="ECO:0007669"/>
    <property type="project" value="UniProtKB-KW"/>
</dbReference>
<evidence type="ECO:0000256" key="5">
    <source>
        <dbReference type="ARBA" id="ARBA00022723"/>
    </source>
</evidence>
<protein>
    <submittedName>
        <fullName evidence="10">Nuclease HARBI1</fullName>
    </submittedName>
</protein>
<evidence type="ECO:0000256" key="6">
    <source>
        <dbReference type="ARBA" id="ARBA00022801"/>
    </source>
</evidence>
<accession>A0A8B8F448</accession>
<name>A0A8B8F448_9HEMI</name>
<feature type="domain" description="DDE Tnp4" evidence="8">
    <location>
        <begin position="158"/>
        <end position="307"/>
    </location>
</feature>
<keyword evidence="6" id="KW-0378">Hydrolase</keyword>
<dbReference type="GO" id="GO:0005634">
    <property type="term" value="C:nucleus"/>
    <property type="evidence" value="ECO:0007669"/>
    <property type="project" value="UniProtKB-SubCell"/>
</dbReference>
<proteinExistence type="inferred from homology"/>
<gene>
    <name evidence="10" type="primary">LOC112679769</name>
</gene>
<comment type="cofactor">
    <cofactor evidence="1">
        <name>a divalent metal cation</name>
        <dbReference type="ChEBI" id="CHEBI:60240"/>
    </cofactor>
</comment>
<dbReference type="PANTHER" id="PTHR22930">
    <property type="match status" value="1"/>
</dbReference>
<dbReference type="GO" id="GO:0004518">
    <property type="term" value="F:nuclease activity"/>
    <property type="evidence" value="ECO:0007669"/>
    <property type="project" value="UniProtKB-KW"/>
</dbReference>
<dbReference type="GeneID" id="112679769"/>
<comment type="subcellular location">
    <subcellularLocation>
        <location evidence="2">Nucleus</location>
    </subcellularLocation>
</comment>
<organism evidence="9 10">
    <name type="scientific">Sipha flava</name>
    <name type="common">yellow sugarcane aphid</name>
    <dbReference type="NCBI Taxonomy" id="143950"/>
    <lineage>
        <taxon>Eukaryota</taxon>
        <taxon>Metazoa</taxon>
        <taxon>Ecdysozoa</taxon>
        <taxon>Arthropoda</taxon>
        <taxon>Hexapoda</taxon>
        <taxon>Insecta</taxon>
        <taxon>Pterygota</taxon>
        <taxon>Neoptera</taxon>
        <taxon>Paraneoptera</taxon>
        <taxon>Hemiptera</taxon>
        <taxon>Sternorrhyncha</taxon>
        <taxon>Aphidomorpha</taxon>
        <taxon>Aphidoidea</taxon>
        <taxon>Aphididae</taxon>
        <taxon>Sipha</taxon>
    </lineage>
</organism>
<evidence type="ECO:0000256" key="1">
    <source>
        <dbReference type="ARBA" id="ARBA00001968"/>
    </source>
</evidence>
<evidence type="ECO:0000313" key="10">
    <source>
        <dbReference type="RefSeq" id="XP_025405468.1"/>
    </source>
</evidence>
<dbReference type="InterPro" id="IPR045249">
    <property type="entry name" value="HARBI1-like"/>
</dbReference>
<dbReference type="PANTHER" id="PTHR22930:SF289">
    <property type="entry name" value="DDE TNP4 DOMAIN-CONTAINING PROTEIN-RELATED"/>
    <property type="match status" value="1"/>
</dbReference>
<reference evidence="10" key="1">
    <citation type="submission" date="2025-08" db="UniProtKB">
        <authorList>
            <consortium name="RefSeq"/>
        </authorList>
    </citation>
    <scope>IDENTIFICATION</scope>
    <source>
        <tissue evidence="10">Whole body</tissue>
    </source>
</reference>
<dbReference type="AlphaFoldDB" id="A0A8B8F448"/>
<dbReference type="Pfam" id="PF13359">
    <property type="entry name" value="DDE_Tnp_4"/>
    <property type="match status" value="1"/>
</dbReference>
<evidence type="ECO:0000313" key="9">
    <source>
        <dbReference type="Proteomes" id="UP000694846"/>
    </source>
</evidence>
<comment type="similarity">
    <text evidence="3">Belongs to the HARBI1 family.</text>
</comment>
<dbReference type="GO" id="GO:0046872">
    <property type="term" value="F:metal ion binding"/>
    <property type="evidence" value="ECO:0007669"/>
    <property type="project" value="UniProtKB-KW"/>
</dbReference>
<evidence type="ECO:0000256" key="3">
    <source>
        <dbReference type="ARBA" id="ARBA00006958"/>
    </source>
</evidence>
<keyword evidence="9" id="KW-1185">Reference proteome</keyword>
<keyword evidence="5" id="KW-0479">Metal-binding</keyword>
<dbReference type="Proteomes" id="UP000694846">
    <property type="component" value="Unplaced"/>
</dbReference>
<dbReference type="OrthoDB" id="6592060at2759"/>
<sequence length="353" mass="40375">MDDFYDFVDYLEMVDENLENIDVERIPRKYIRNLEDPLEKYNDDQFLKRYRFPKIIVMDKLSNLLGVHYTNNRGLSIPLILQLLTTLRFYATSNLQAVCGDLRGINQSTVSRIIKRVSDQIASHFGEHVKFPHTEAEWDVIKQKFFSIAGMPGVGGCIDCTHIKIQNPGGLNGEVFRNRKGWFSLNVQLVCGPQMEIQDLVVRWPGSYHDSFIFNASHACAVFSNSNNKLLLLGDNGYACKPYIFTPLLNPVINAEKNYNKAHIKTRNIVERVFGVWKRKFPCLRRGLANAPKTTVSIILACAVLYNLSLKLRLPEFDIVGENDDEVENVDENENEDVVGAAARKAYIIRHFN</sequence>